<keyword evidence="4" id="KW-1185">Reference proteome</keyword>
<dbReference type="GO" id="GO:0003676">
    <property type="term" value="F:nucleic acid binding"/>
    <property type="evidence" value="ECO:0007669"/>
    <property type="project" value="InterPro"/>
</dbReference>
<feature type="region of interest" description="Disordered" evidence="1">
    <location>
        <begin position="1"/>
        <end position="30"/>
    </location>
</feature>
<protein>
    <recommendedName>
        <fullName evidence="2">Tc1-like transposase DDE domain-containing protein</fullName>
    </recommendedName>
</protein>
<proteinExistence type="predicted"/>
<gene>
    <name evidence="3" type="ORF">QTP70_000287</name>
</gene>
<dbReference type="InterPro" id="IPR036397">
    <property type="entry name" value="RNaseH_sf"/>
</dbReference>
<dbReference type="AlphaFoldDB" id="A0AAE0QAP3"/>
<name>A0AAE0QAP3_9TELE</name>
<evidence type="ECO:0000313" key="4">
    <source>
        <dbReference type="Proteomes" id="UP001274896"/>
    </source>
</evidence>
<organism evidence="3 4">
    <name type="scientific">Hemibagrus guttatus</name>
    <dbReference type="NCBI Taxonomy" id="175788"/>
    <lineage>
        <taxon>Eukaryota</taxon>
        <taxon>Metazoa</taxon>
        <taxon>Chordata</taxon>
        <taxon>Craniata</taxon>
        <taxon>Vertebrata</taxon>
        <taxon>Euteleostomi</taxon>
        <taxon>Actinopterygii</taxon>
        <taxon>Neopterygii</taxon>
        <taxon>Teleostei</taxon>
        <taxon>Ostariophysi</taxon>
        <taxon>Siluriformes</taxon>
        <taxon>Bagridae</taxon>
        <taxon>Hemibagrus</taxon>
    </lineage>
</organism>
<dbReference type="Proteomes" id="UP001274896">
    <property type="component" value="Unassembled WGS sequence"/>
</dbReference>
<accession>A0AAE0QAP3</accession>
<dbReference type="EMBL" id="JAUCMX010000018">
    <property type="protein sequence ID" value="KAK3517172.1"/>
    <property type="molecule type" value="Genomic_DNA"/>
</dbReference>
<dbReference type="Pfam" id="PF13358">
    <property type="entry name" value="DDE_3"/>
    <property type="match status" value="1"/>
</dbReference>
<evidence type="ECO:0000256" key="1">
    <source>
        <dbReference type="SAM" id="MobiDB-lite"/>
    </source>
</evidence>
<dbReference type="Gene3D" id="3.30.420.10">
    <property type="entry name" value="Ribonuclease H-like superfamily/Ribonuclease H"/>
    <property type="match status" value="1"/>
</dbReference>
<feature type="domain" description="Tc1-like transposase DDE" evidence="2">
    <location>
        <begin position="185"/>
        <end position="245"/>
    </location>
</feature>
<evidence type="ECO:0000259" key="2">
    <source>
        <dbReference type="Pfam" id="PF13358"/>
    </source>
</evidence>
<comment type="caution">
    <text evidence="3">The sequence shown here is derived from an EMBL/GenBank/DDBJ whole genome shotgun (WGS) entry which is preliminary data.</text>
</comment>
<reference evidence="3" key="1">
    <citation type="submission" date="2023-06" db="EMBL/GenBank/DDBJ databases">
        <title>Male Hemibagrus guttatus genome.</title>
        <authorList>
            <person name="Bian C."/>
        </authorList>
    </citation>
    <scope>NUCLEOTIDE SEQUENCE</scope>
    <source>
        <strain evidence="3">Male_cb2023</strain>
        <tissue evidence="3">Muscle</tissue>
    </source>
</reference>
<sequence>MVAELGGYKQAHPSPTPLTMGHSGIEEGPTSLKELGSRAQAVRGGNVHARLSLAGTAQPPSPAQAPSPPVRWWVYGKVGLHLSFGLCPAESNRQRLGHQALTCVPQPKAWLQGGAQKVIRIVDDPMLPSHKLFLPSGKGHRSIQTLTTRLCNLVKVDGIMKKEDYLKILVENLVVSAHKLNLPENWTYQQDNEPKHTARVVKQWFRDKQWLEWPSQSPDLNPIENLWRKLKIRVRARKPSNLQQLGTFVKEEWGNILQQTCRNLVETYKKHLQAIIKNKVFSTDY</sequence>
<dbReference type="InterPro" id="IPR038717">
    <property type="entry name" value="Tc1-like_DDE_dom"/>
</dbReference>
<evidence type="ECO:0000313" key="3">
    <source>
        <dbReference type="EMBL" id="KAK3517172.1"/>
    </source>
</evidence>